<feature type="transmembrane region" description="Helical" evidence="1">
    <location>
        <begin position="6"/>
        <end position="28"/>
    </location>
</feature>
<keyword evidence="1" id="KW-1133">Transmembrane helix</keyword>
<feature type="transmembrane region" description="Helical" evidence="1">
    <location>
        <begin position="111"/>
        <end position="133"/>
    </location>
</feature>
<dbReference type="Pfam" id="PF20176">
    <property type="entry name" value="DUF6541"/>
    <property type="match status" value="1"/>
</dbReference>
<dbReference type="OrthoDB" id="3169698at2"/>
<feature type="transmembrane region" description="Helical" evidence="1">
    <location>
        <begin position="394"/>
        <end position="411"/>
    </location>
</feature>
<dbReference type="AlphaFoldDB" id="A0A127A1F4"/>
<reference evidence="2 3" key="1">
    <citation type="submission" date="2016-02" db="EMBL/GenBank/DDBJ databases">
        <title>Complete genome of Sinomonas atrocyanea KCTC 3377.</title>
        <authorList>
            <person name="Kim K.M."/>
        </authorList>
    </citation>
    <scope>NUCLEOTIDE SEQUENCE [LARGE SCALE GENOMIC DNA]</scope>
    <source>
        <strain evidence="2 3">KCTC 3377</strain>
    </source>
</reference>
<evidence type="ECO:0000256" key="1">
    <source>
        <dbReference type="SAM" id="Phobius"/>
    </source>
</evidence>
<feature type="transmembrane region" description="Helical" evidence="1">
    <location>
        <begin position="344"/>
        <end position="363"/>
    </location>
</feature>
<feature type="transmembrane region" description="Helical" evidence="1">
    <location>
        <begin position="201"/>
        <end position="223"/>
    </location>
</feature>
<dbReference type="PATRIC" id="fig|37927.3.peg.2688"/>
<feature type="transmembrane region" description="Helical" evidence="1">
    <location>
        <begin position="235"/>
        <end position="256"/>
    </location>
</feature>
<dbReference type="KEGG" id="satk:SA2016_2613"/>
<name>A0A127A1F4_9MICC</name>
<accession>A0A127A1F4</accession>
<proteinExistence type="predicted"/>
<dbReference type="EMBL" id="CP014518">
    <property type="protein sequence ID" value="AMM33280.1"/>
    <property type="molecule type" value="Genomic_DNA"/>
</dbReference>
<gene>
    <name evidence="2" type="ORF">SA2016_2613</name>
</gene>
<keyword evidence="3" id="KW-1185">Reference proteome</keyword>
<dbReference type="RefSeq" id="WP_066498730.1">
    <property type="nucleotide sequence ID" value="NZ_BJMO01000011.1"/>
</dbReference>
<evidence type="ECO:0000313" key="3">
    <source>
        <dbReference type="Proteomes" id="UP000070134"/>
    </source>
</evidence>
<keyword evidence="1" id="KW-0812">Transmembrane</keyword>
<sequence length="679" mass="72697">MTWIQTIPTFAAALVVMFGPGLAVLAAAGVRRLNLAALAAPVSASVAGCTAVVAPFVRLPFNPVVYFVVSAVLVVGTLAVRILWRRRSSQRHGGGVLASNGPLTHLDLGRWIVWAGVPLSVAFAALVIGRRYILGFGAPEDFSQTFDNIYHLNAIRYIEDHANGSSLTLGNLTDASHSFYPAAMHDSMALILQLAGGPVPVVVNVATIVIGALVWPLSCLFLISRIVGYRPVPLMAAGALSAGFSAFPYLMVAFGVLYPNHAAIALMPAVLGLAIEALGMARSQPSSPLPPILALVATFPGLALTHPSTAIGLLGFAVPVVWARFFVTWGAWRKRTTSRRALRVWGAFALVYSIGVAGIWYLLRPSLSAAPWAPFQSNARAIGEVLANAPMGTTVAWILTPLTFIGLYVLARQLRRLWWVLAMYAIGGALYVVVSSWNPGWLRTFLTGVWYNDSFRLAAILPVVALPVAILGAEWLLWRLRAGLELAREWAAGTKRLSPLAASAAPRWQGITAIVVSLVILVMGVGSQGGTLSSVQDRIHQVFTLDANSMLVDSDERALLQQVPGIVPAGDTIVANPLMGGSLVYALEDRRTVAPHVFGDRNPTEAMVLNHWDEAAYNSRVCPAIKELRAYWALDFGDKTVIPSDDPFVGLNDLATDSAPGVKLVAEVGHARLFRVNCP</sequence>
<keyword evidence="1" id="KW-0472">Membrane</keyword>
<dbReference type="Proteomes" id="UP000070134">
    <property type="component" value="Chromosome"/>
</dbReference>
<feature type="transmembrane region" description="Helical" evidence="1">
    <location>
        <begin position="311"/>
        <end position="332"/>
    </location>
</feature>
<evidence type="ECO:0000313" key="2">
    <source>
        <dbReference type="EMBL" id="AMM33280.1"/>
    </source>
</evidence>
<feature type="transmembrane region" description="Helical" evidence="1">
    <location>
        <begin position="457"/>
        <end position="478"/>
    </location>
</feature>
<feature type="transmembrane region" description="Helical" evidence="1">
    <location>
        <begin position="418"/>
        <end position="437"/>
    </location>
</feature>
<feature type="transmembrane region" description="Helical" evidence="1">
    <location>
        <begin position="35"/>
        <end position="57"/>
    </location>
</feature>
<organism evidence="2 3">
    <name type="scientific">Sinomonas atrocyanea</name>
    <dbReference type="NCBI Taxonomy" id="37927"/>
    <lineage>
        <taxon>Bacteria</taxon>
        <taxon>Bacillati</taxon>
        <taxon>Actinomycetota</taxon>
        <taxon>Actinomycetes</taxon>
        <taxon>Micrococcales</taxon>
        <taxon>Micrococcaceae</taxon>
        <taxon>Sinomonas</taxon>
    </lineage>
</organism>
<dbReference type="STRING" id="37927.SA2016_2613"/>
<dbReference type="InterPro" id="IPR046671">
    <property type="entry name" value="DUF6541"/>
</dbReference>
<protein>
    <submittedName>
        <fullName evidence="2">Uncharacterized protein</fullName>
    </submittedName>
</protein>
<feature type="transmembrane region" description="Helical" evidence="1">
    <location>
        <begin position="63"/>
        <end position="84"/>
    </location>
</feature>